<protein>
    <recommendedName>
        <fullName evidence="2">Curli production assembly/transport component CsgF</fullName>
    </recommendedName>
</protein>
<accession>A0A5Q0TI15</accession>
<evidence type="ECO:0000256" key="1">
    <source>
        <dbReference type="ARBA" id="ARBA00003989"/>
    </source>
</evidence>
<keyword evidence="5" id="KW-1185">Reference proteome</keyword>
<dbReference type="RefSeq" id="WP_153448425.1">
    <property type="nucleotide sequence ID" value="NZ_CP045700.1"/>
</dbReference>
<reference evidence="4 5" key="1">
    <citation type="submission" date="2019-10" db="EMBL/GenBank/DDBJ databases">
        <title>Vibrio sp. nov., isolated from Coralline algae surface.</title>
        <authorList>
            <person name="Geng Y."/>
            <person name="Zhang X."/>
        </authorList>
    </citation>
    <scope>NUCLEOTIDE SEQUENCE [LARGE SCALE GENOMIC DNA]</scope>
    <source>
        <strain evidence="4 5">SM1977</strain>
    </source>
</reference>
<evidence type="ECO:0000256" key="2">
    <source>
        <dbReference type="ARBA" id="ARBA00014031"/>
    </source>
</evidence>
<evidence type="ECO:0000313" key="5">
    <source>
        <dbReference type="Proteomes" id="UP000348942"/>
    </source>
</evidence>
<sequence>MERIKKYILVIGLALPFANGCLATELIYQPINPSFGGNPYNGTHLLNVANAIDQYEPDSDGFGLTAADRLATTLESRLLNNLLDDVSSGKSDSGQLETNDFILNVLDDGNGGLTLNIFDKITGESSIIEVSGPLSN</sequence>
<keyword evidence="3" id="KW-0732">Signal</keyword>
<evidence type="ECO:0000256" key="3">
    <source>
        <dbReference type="ARBA" id="ARBA00022729"/>
    </source>
</evidence>
<dbReference type="Pfam" id="PF10614">
    <property type="entry name" value="CsgF"/>
    <property type="match status" value="1"/>
</dbReference>
<dbReference type="InterPro" id="IPR018893">
    <property type="entry name" value="T8SS_CsgF"/>
</dbReference>
<dbReference type="AlphaFoldDB" id="A0A5Q0TI15"/>
<comment type="function">
    <text evidence="1">May be involved in the biogenesis of curli organelles.</text>
</comment>
<organism evidence="4 5">
    <name type="scientific">Vibrio algicola</name>
    <dbReference type="NCBI Taxonomy" id="2662262"/>
    <lineage>
        <taxon>Bacteria</taxon>
        <taxon>Pseudomonadati</taxon>
        <taxon>Pseudomonadota</taxon>
        <taxon>Gammaproteobacteria</taxon>
        <taxon>Vibrionales</taxon>
        <taxon>Vibrionaceae</taxon>
        <taxon>Vibrio</taxon>
    </lineage>
</organism>
<evidence type="ECO:0000313" key="4">
    <source>
        <dbReference type="EMBL" id="QGA66291.1"/>
    </source>
</evidence>
<name>A0A5Q0TI15_9VIBR</name>
<proteinExistence type="predicted"/>
<dbReference type="Proteomes" id="UP000348942">
    <property type="component" value="Chromosome 2"/>
</dbReference>
<dbReference type="EMBL" id="CP045700">
    <property type="protein sequence ID" value="QGA66291.1"/>
    <property type="molecule type" value="Genomic_DNA"/>
</dbReference>
<gene>
    <name evidence="4" type="ORF">GFB47_12700</name>
</gene>